<sequence>MDSDGDEEPVKAQGLALTRSRREKKDKTGRLSALQKLKELKSTGQRIKYEVSNIENVYDEVAESDYCDKVQSRLDDDWIEDDGAGDYVEDGREIFDDEPEISKQQVKNADKKSSKSLGKKKIKVVKSSDIKNMLLLAGSKKKQEKNVDLSKDELLGDILQEMNTQTSDPLFVPRAQVVVKKKKKLPITPDTLGLASPSYTSSAPSITTPPSSLPRRRMKPRNIVQPAPLSVELPAGFMSDEPVTPPAKRSKVDARPVRQEQELNKTLRATDEDLPKVKVEPMADDELMDLDPAEFDDDMTDLVQNEKATAFKQEAPKLVTFAEKLSSLGWETIKKDAKPVIDSDIAIDSSCLPTITNTDGDQVFRFYWIDAYEEQYKNPGVVYLFGKVYVESAKSHVSCCVTVKNIERKIYLLPRDQHRKTGEEISPQDVYQEFDMEVADKFRIMKFKTKVVEKKYAFGVQNVPHQAQYLEISYPAEHGQLPTDLVGDTFRCLFGANQSALESFLLERKIKGPSWIDIKKPALSSSSISWCKVEATALSPSDLSVVENLPPPPLVILSLSLKTVPNIKTHQNEIIGIAGLVHKQFAIDKPAPKPSFQNSFFAITKPGDCIFPYDLRDAMKRKGFDVEIIGSERSLLGFFLAKFLKIDPDIIIGHDMLDFVLDVFLHRLSSCKVQNWSRIGRLKKLNMPKVMGGRFADRSLTTGRLVCDIKISAKELIRCKSYDLTALTEHVLHRQRKDLPVEQIKNMYCTSDSMMWMIEHTLLDASFILDLTCELNALPLALQITNIAGNVMSRTLLGGRSERNEFLLLHAFYERGFIPPDKYYKKKQSSKAGENAPGNEGRPRKKAAYEGGLVLDPKRGFYDKFILLLDFNSLYPSIIQEYNICFTTLDQNPPEKSSELDDFIPEIPEAGLEPGVLPTEIRKLVERRKQVKQLMKASGLTKDQYIQYDIRQKALKLTANSMYGCLGFSNSRFYAKPLAALVTRQGREILMHTKELAQKMGLEVIYGDTDSIMINTNSTDMDLAFKLGNQVKAEVNKLYRLLEIDIDGVYKSLLLLKKKKYAALSVQRSADGSFTTTQELKGLDIVRRDWCDLAKLAGNYAVNQILSDQPREDIVEKIHENLQEVGTKVKNKEYDLKVFEIRKELTKDPHLYPGKDSLPHVRVALRVNSGMSKKYKSGDIVSYIICDDGTSSPATHRAYTIDELKQSEKLSVDGNYYLAQQVHPVVTRLCDPIDGTDSALIAQCLGLDPSGFKRSQTHEVDEEERLMSVQATEEEKYSGCKKFLFTCPSSGEKLEFGSGVFAETDPSWMCSLAQPCGEESSKIVVNYFAQLRNQLTLAIRERIHNYYKGWMTCDDPACGHRTRSVPTLRDHSGPICSACYKGILRPEMSYKDLYQQLCYYKLQFDVDYALNKYKQNSNSSKAGIKVGEYRRQYKTLCDVVDFYLKKSGYNEVSMASIFDWMKINEKNK</sequence>
<dbReference type="GO" id="GO:0003697">
    <property type="term" value="F:single-stranded DNA binding"/>
    <property type="evidence" value="ECO:0007669"/>
    <property type="project" value="TreeGrafter"/>
</dbReference>
<evidence type="ECO:0000256" key="1">
    <source>
        <dbReference type="ARBA" id="ARBA00004123"/>
    </source>
</evidence>
<dbReference type="GO" id="GO:0033554">
    <property type="term" value="P:cellular response to stress"/>
    <property type="evidence" value="ECO:0007669"/>
    <property type="project" value="UniProtKB-ARBA"/>
</dbReference>
<evidence type="ECO:0000256" key="5">
    <source>
        <dbReference type="ARBA" id="ARBA00022705"/>
    </source>
</evidence>
<keyword evidence="6" id="KW-0479">Metal-binding</keyword>
<feature type="compositionally biased region" description="Low complexity" evidence="13">
    <location>
        <begin position="196"/>
        <end position="210"/>
    </location>
</feature>
<gene>
    <name evidence="18" type="primary">Pola1</name>
</gene>
<evidence type="ECO:0000259" key="17">
    <source>
        <dbReference type="Pfam" id="PF12254"/>
    </source>
</evidence>
<keyword evidence="10 12" id="KW-0238">DNA-binding</keyword>
<dbReference type="Gene3D" id="1.10.3200.20">
    <property type="entry name" value="DNA Polymerase alpha, zinc finger"/>
    <property type="match status" value="1"/>
</dbReference>
<accession>A0A6F9DNI3</accession>
<dbReference type="GO" id="GO:1902975">
    <property type="term" value="P:mitotic DNA replication initiation"/>
    <property type="evidence" value="ECO:0007669"/>
    <property type="project" value="InterPro"/>
</dbReference>
<keyword evidence="4 12" id="KW-0548">Nucleotidyltransferase</keyword>
<dbReference type="GO" id="GO:0003682">
    <property type="term" value="F:chromatin binding"/>
    <property type="evidence" value="ECO:0007669"/>
    <property type="project" value="TreeGrafter"/>
</dbReference>
<dbReference type="InterPro" id="IPR012337">
    <property type="entry name" value="RNaseH-like_sf"/>
</dbReference>
<evidence type="ECO:0000256" key="2">
    <source>
        <dbReference type="ARBA" id="ARBA00005755"/>
    </source>
</evidence>
<dbReference type="PRINTS" id="PR00106">
    <property type="entry name" value="DNAPOLB"/>
</dbReference>
<evidence type="ECO:0000256" key="12">
    <source>
        <dbReference type="RuleBase" id="RU000442"/>
    </source>
</evidence>
<dbReference type="InterPro" id="IPR042087">
    <property type="entry name" value="DNA_pol_B_thumb"/>
</dbReference>
<dbReference type="Gene3D" id="3.30.420.10">
    <property type="entry name" value="Ribonuclease H-like superfamily/Ribonuclease H"/>
    <property type="match status" value="1"/>
</dbReference>
<dbReference type="Pfam" id="PF08996">
    <property type="entry name" value="zf-DNA_Pol"/>
    <property type="match status" value="1"/>
</dbReference>
<proteinExistence type="evidence at transcript level"/>
<dbReference type="PANTHER" id="PTHR45861:SF1">
    <property type="entry name" value="DNA POLYMERASE ALPHA CATALYTIC SUBUNIT"/>
    <property type="match status" value="1"/>
</dbReference>
<evidence type="ECO:0000259" key="15">
    <source>
        <dbReference type="Pfam" id="PF03104"/>
    </source>
</evidence>
<dbReference type="InterPro" id="IPR045846">
    <property type="entry name" value="POLBc_alpha"/>
</dbReference>
<dbReference type="GO" id="GO:0008270">
    <property type="term" value="F:zinc ion binding"/>
    <property type="evidence" value="ECO:0007669"/>
    <property type="project" value="UniProtKB-KW"/>
</dbReference>
<dbReference type="InterPro" id="IPR024647">
    <property type="entry name" value="DNA_pol_a_cat_su_N"/>
</dbReference>
<dbReference type="FunFam" id="3.90.1600.10:FF:000022">
    <property type="entry name" value="DNA polymerase"/>
    <property type="match status" value="1"/>
</dbReference>
<keyword evidence="8" id="KW-0862">Zinc</keyword>
<evidence type="ECO:0000256" key="7">
    <source>
        <dbReference type="ARBA" id="ARBA00022771"/>
    </source>
</evidence>
<dbReference type="GO" id="GO:0006273">
    <property type="term" value="P:lagging strand elongation"/>
    <property type="evidence" value="ECO:0007669"/>
    <property type="project" value="TreeGrafter"/>
</dbReference>
<feature type="region of interest" description="Disordered" evidence="13">
    <location>
        <begin position="196"/>
        <end position="217"/>
    </location>
</feature>
<feature type="region of interest" description="Disordered" evidence="13">
    <location>
        <begin position="89"/>
        <end position="118"/>
    </location>
</feature>
<feature type="region of interest" description="Disordered" evidence="13">
    <location>
        <begin position="1"/>
        <end position="30"/>
    </location>
</feature>
<organism evidence="18">
    <name type="scientific">Phallusia mammillata</name>
    <dbReference type="NCBI Taxonomy" id="59560"/>
    <lineage>
        <taxon>Eukaryota</taxon>
        <taxon>Metazoa</taxon>
        <taxon>Chordata</taxon>
        <taxon>Tunicata</taxon>
        <taxon>Ascidiacea</taxon>
        <taxon>Phlebobranchia</taxon>
        <taxon>Ascidiidae</taxon>
        <taxon>Phallusia</taxon>
    </lineage>
</organism>
<dbReference type="InterPro" id="IPR015088">
    <property type="entry name" value="Znf_DNA-dir_DNA_pol_B_alpha"/>
</dbReference>
<dbReference type="InterPro" id="IPR006134">
    <property type="entry name" value="DNA-dir_DNA_pol_B_multi_dom"/>
</dbReference>
<dbReference type="InterPro" id="IPR023211">
    <property type="entry name" value="DNA_pol_palm_dom_sf"/>
</dbReference>
<dbReference type="GO" id="GO:0003688">
    <property type="term" value="F:DNA replication origin binding"/>
    <property type="evidence" value="ECO:0007669"/>
    <property type="project" value="TreeGrafter"/>
</dbReference>
<evidence type="ECO:0000256" key="6">
    <source>
        <dbReference type="ARBA" id="ARBA00022723"/>
    </source>
</evidence>
<evidence type="ECO:0000256" key="3">
    <source>
        <dbReference type="ARBA" id="ARBA00022679"/>
    </source>
</evidence>
<dbReference type="Gene3D" id="1.10.287.690">
    <property type="entry name" value="Helix hairpin bin"/>
    <property type="match status" value="1"/>
</dbReference>
<dbReference type="GO" id="GO:0006272">
    <property type="term" value="P:leading strand elongation"/>
    <property type="evidence" value="ECO:0007669"/>
    <property type="project" value="TreeGrafter"/>
</dbReference>
<dbReference type="Gene3D" id="1.10.132.60">
    <property type="entry name" value="DNA polymerase family B, C-terminal domain"/>
    <property type="match status" value="1"/>
</dbReference>
<dbReference type="Pfam" id="PF12254">
    <property type="entry name" value="DNA_pol_alpha_N"/>
    <property type="match status" value="1"/>
</dbReference>
<dbReference type="GO" id="GO:0003887">
    <property type="term" value="F:DNA-directed DNA polymerase activity"/>
    <property type="evidence" value="ECO:0007669"/>
    <property type="project" value="UniProtKB-KW"/>
</dbReference>
<dbReference type="NCBIfam" id="TIGR00592">
    <property type="entry name" value="pol2"/>
    <property type="match status" value="1"/>
</dbReference>
<dbReference type="InterPro" id="IPR038256">
    <property type="entry name" value="Pol_alpha_znc_sf"/>
</dbReference>
<comment type="subcellular location">
    <subcellularLocation>
        <location evidence="1">Nucleus</location>
    </subcellularLocation>
</comment>
<name>A0A6F9DNI3_9ASCI</name>
<dbReference type="FunFam" id="3.30.420.10:FF:000018">
    <property type="entry name" value="DNA polymerase"/>
    <property type="match status" value="1"/>
</dbReference>
<evidence type="ECO:0000256" key="13">
    <source>
        <dbReference type="SAM" id="MobiDB-lite"/>
    </source>
</evidence>
<dbReference type="SUPFAM" id="SSF56672">
    <property type="entry name" value="DNA/RNA polymerases"/>
    <property type="match status" value="1"/>
</dbReference>
<keyword evidence="9 12" id="KW-0239">DNA-directed DNA polymerase</keyword>
<protein>
    <recommendedName>
        <fullName evidence="12">DNA polymerase</fullName>
        <ecNumber evidence="12">2.7.7.7</ecNumber>
    </recommendedName>
</protein>
<evidence type="ECO:0000256" key="9">
    <source>
        <dbReference type="ARBA" id="ARBA00022932"/>
    </source>
</evidence>
<dbReference type="InterPro" id="IPR017964">
    <property type="entry name" value="DNA-dir_DNA_pol_B_CS"/>
</dbReference>
<dbReference type="SUPFAM" id="SSF90234">
    <property type="entry name" value="Zinc finger domain of DNA polymerase-alpha"/>
    <property type="match status" value="1"/>
</dbReference>
<dbReference type="GO" id="GO:0005658">
    <property type="term" value="C:alpha DNA polymerase:primase complex"/>
    <property type="evidence" value="ECO:0007669"/>
    <property type="project" value="TreeGrafter"/>
</dbReference>
<feature type="domain" description="DNA polymerase alpha catalytic subunit N-terminal" evidence="17">
    <location>
        <begin position="34"/>
        <end position="96"/>
    </location>
</feature>
<dbReference type="InterPro" id="IPR006172">
    <property type="entry name" value="DNA-dir_DNA_pol_B"/>
</dbReference>
<dbReference type="EMBL" id="LR789135">
    <property type="protein sequence ID" value="CAB3264997.1"/>
    <property type="molecule type" value="mRNA"/>
</dbReference>
<evidence type="ECO:0000256" key="10">
    <source>
        <dbReference type="ARBA" id="ARBA00023125"/>
    </source>
</evidence>
<dbReference type="Gene3D" id="2.40.50.730">
    <property type="match status" value="1"/>
</dbReference>
<dbReference type="FunFam" id="1.10.287.690:FF:000003">
    <property type="entry name" value="DNA polymerase"/>
    <property type="match status" value="1"/>
</dbReference>
<dbReference type="FunFam" id="1.10.132.60:FF:000004">
    <property type="entry name" value="DNA polymerase"/>
    <property type="match status" value="1"/>
</dbReference>
<feature type="compositionally biased region" description="Basic and acidic residues" evidence="13">
    <location>
        <begin position="250"/>
        <end position="259"/>
    </location>
</feature>
<dbReference type="Pfam" id="PF00136">
    <property type="entry name" value="DNA_pol_B"/>
    <property type="match status" value="1"/>
</dbReference>
<dbReference type="CDD" id="cd05532">
    <property type="entry name" value="POLBc_alpha"/>
    <property type="match status" value="1"/>
</dbReference>
<evidence type="ECO:0000313" key="18">
    <source>
        <dbReference type="EMBL" id="CAB3264997.1"/>
    </source>
</evidence>
<dbReference type="EC" id="2.7.7.7" evidence="12"/>
<dbReference type="InterPro" id="IPR036397">
    <property type="entry name" value="RNaseH_sf"/>
</dbReference>
<feature type="domain" description="DNA-directed DNA polymerase family B multifunctional" evidence="14">
    <location>
        <begin position="791"/>
        <end position="1233"/>
    </location>
</feature>
<reference evidence="18" key="1">
    <citation type="submission" date="2020-04" db="EMBL/GenBank/DDBJ databases">
        <authorList>
            <person name="Neveu A P."/>
        </authorList>
    </citation>
    <scope>NUCLEOTIDE SEQUENCE</scope>
    <source>
        <tissue evidence="18">Whole embryo</tissue>
    </source>
</reference>
<dbReference type="InterPro" id="IPR043502">
    <property type="entry name" value="DNA/RNA_pol_sf"/>
</dbReference>
<dbReference type="GO" id="GO:0000166">
    <property type="term" value="F:nucleotide binding"/>
    <property type="evidence" value="ECO:0007669"/>
    <property type="project" value="InterPro"/>
</dbReference>
<dbReference type="InterPro" id="IPR006133">
    <property type="entry name" value="DNA-dir_DNA_pol_B_exonuc"/>
</dbReference>
<dbReference type="FunFam" id="3.30.70.2820:FF:000001">
    <property type="entry name" value="DNA polymerase"/>
    <property type="match status" value="1"/>
</dbReference>
<dbReference type="Pfam" id="PF03104">
    <property type="entry name" value="DNA_pol_B_exo1"/>
    <property type="match status" value="1"/>
</dbReference>
<keyword evidence="11" id="KW-0539">Nucleus</keyword>
<evidence type="ECO:0000259" key="16">
    <source>
        <dbReference type="Pfam" id="PF08996"/>
    </source>
</evidence>
<dbReference type="PROSITE" id="PS00116">
    <property type="entry name" value="DNA_POLYMERASE_B"/>
    <property type="match status" value="1"/>
</dbReference>
<dbReference type="SUPFAM" id="SSF53098">
    <property type="entry name" value="Ribonuclease H-like"/>
    <property type="match status" value="1"/>
</dbReference>
<feature type="domain" description="DNA-directed DNA polymerase family B exonuclease" evidence="15">
    <location>
        <begin position="494"/>
        <end position="726"/>
    </location>
</feature>
<keyword evidence="7" id="KW-0863">Zinc-finger</keyword>
<dbReference type="Gene3D" id="3.90.1600.10">
    <property type="entry name" value="Palm domain of DNA polymerase"/>
    <property type="match status" value="1"/>
</dbReference>
<dbReference type="SMART" id="SM00486">
    <property type="entry name" value="POLBc"/>
    <property type="match status" value="1"/>
</dbReference>
<evidence type="ECO:0000256" key="8">
    <source>
        <dbReference type="ARBA" id="ARBA00022833"/>
    </source>
</evidence>
<keyword evidence="5 12" id="KW-0235">DNA replication</keyword>
<evidence type="ECO:0000256" key="4">
    <source>
        <dbReference type="ARBA" id="ARBA00022695"/>
    </source>
</evidence>
<dbReference type="CDD" id="cd05776">
    <property type="entry name" value="DNA_polB_alpha_exo"/>
    <property type="match status" value="1"/>
</dbReference>
<keyword evidence="3 12" id="KW-0808">Transferase</keyword>
<dbReference type="Gene3D" id="3.30.70.2820">
    <property type="match status" value="1"/>
</dbReference>
<comment type="similarity">
    <text evidence="2 12">Belongs to the DNA polymerase type-B family.</text>
</comment>
<feature type="region of interest" description="Disordered" evidence="13">
    <location>
        <begin position="235"/>
        <end position="259"/>
    </location>
</feature>
<evidence type="ECO:0000259" key="14">
    <source>
        <dbReference type="Pfam" id="PF00136"/>
    </source>
</evidence>
<dbReference type="PANTHER" id="PTHR45861">
    <property type="entry name" value="DNA POLYMERASE ALPHA CATALYTIC SUBUNIT"/>
    <property type="match status" value="1"/>
</dbReference>
<comment type="catalytic activity">
    <reaction evidence="12">
        <text>DNA(n) + a 2'-deoxyribonucleoside 5'-triphosphate = DNA(n+1) + diphosphate</text>
        <dbReference type="Rhea" id="RHEA:22508"/>
        <dbReference type="Rhea" id="RHEA-COMP:17339"/>
        <dbReference type="Rhea" id="RHEA-COMP:17340"/>
        <dbReference type="ChEBI" id="CHEBI:33019"/>
        <dbReference type="ChEBI" id="CHEBI:61560"/>
        <dbReference type="ChEBI" id="CHEBI:173112"/>
        <dbReference type="EC" id="2.7.7.7"/>
    </reaction>
</comment>
<evidence type="ECO:0000256" key="11">
    <source>
        <dbReference type="ARBA" id="ARBA00023242"/>
    </source>
</evidence>
<feature type="domain" description="Zinc finger DNA-directed DNA polymerase family B alpha" evidence="16">
    <location>
        <begin position="1270"/>
        <end position="1458"/>
    </location>
</feature>